<feature type="transmembrane region" description="Helical" evidence="2">
    <location>
        <begin position="28"/>
        <end position="51"/>
    </location>
</feature>
<comment type="caution">
    <text evidence="3">The sequence shown here is derived from an EMBL/GenBank/DDBJ whole genome shotgun (WGS) entry which is preliminary data.</text>
</comment>
<sequence length="99" mass="10707">MADQRSAVAAALGYAAIAHRWSRRAHALIFASSLPVGLCLLASSFASSLVAGSRLLTSSVSLDPAKRRESEEEKETEKRRSGWMRTEDDGRCRGVGPTM</sequence>
<keyword evidence="4" id="KW-1185">Reference proteome</keyword>
<proteinExistence type="predicted"/>
<evidence type="ECO:0000256" key="2">
    <source>
        <dbReference type="SAM" id="Phobius"/>
    </source>
</evidence>
<dbReference type="EMBL" id="CM029040">
    <property type="protein sequence ID" value="KAG2633680.1"/>
    <property type="molecule type" value="Genomic_DNA"/>
</dbReference>
<protein>
    <submittedName>
        <fullName evidence="3">Uncharacterized protein</fullName>
    </submittedName>
</protein>
<name>A0A8T0VEP6_PANVG</name>
<keyword evidence="2" id="KW-0472">Membrane</keyword>
<reference evidence="3" key="1">
    <citation type="submission" date="2020-05" db="EMBL/GenBank/DDBJ databases">
        <title>WGS assembly of Panicum virgatum.</title>
        <authorList>
            <person name="Lovell J.T."/>
            <person name="Jenkins J."/>
            <person name="Shu S."/>
            <person name="Juenger T.E."/>
            <person name="Schmutz J."/>
        </authorList>
    </citation>
    <scope>NUCLEOTIDE SEQUENCE</scope>
    <source>
        <strain evidence="3">AP13</strain>
    </source>
</reference>
<evidence type="ECO:0000313" key="3">
    <source>
        <dbReference type="EMBL" id="KAG2633680.1"/>
    </source>
</evidence>
<feature type="region of interest" description="Disordered" evidence="1">
    <location>
        <begin position="61"/>
        <end position="99"/>
    </location>
</feature>
<organism evidence="3 4">
    <name type="scientific">Panicum virgatum</name>
    <name type="common">Blackwell switchgrass</name>
    <dbReference type="NCBI Taxonomy" id="38727"/>
    <lineage>
        <taxon>Eukaryota</taxon>
        <taxon>Viridiplantae</taxon>
        <taxon>Streptophyta</taxon>
        <taxon>Embryophyta</taxon>
        <taxon>Tracheophyta</taxon>
        <taxon>Spermatophyta</taxon>
        <taxon>Magnoliopsida</taxon>
        <taxon>Liliopsida</taxon>
        <taxon>Poales</taxon>
        <taxon>Poaceae</taxon>
        <taxon>PACMAD clade</taxon>
        <taxon>Panicoideae</taxon>
        <taxon>Panicodae</taxon>
        <taxon>Paniceae</taxon>
        <taxon>Panicinae</taxon>
        <taxon>Panicum</taxon>
        <taxon>Panicum sect. Hiantes</taxon>
    </lineage>
</organism>
<dbReference type="AlphaFoldDB" id="A0A8T0VEP6"/>
<evidence type="ECO:0000313" key="4">
    <source>
        <dbReference type="Proteomes" id="UP000823388"/>
    </source>
</evidence>
<accession>A0A8T0VEP6</accession>
<keyword evidence="2" id="KW-1133">Transmembrane helix</keyword>
<dbReference type="Proteomes" id="UP000823388">
    <property type="component" value="Chromosome 2N"/>
</dbReference>
<evidence type="ECO:0000256" key="1">
    <source>
        <dbReference type="SAM" id="MobiDB-lite"/>
    </source>
</evidence>
<gene>
    <name evidence="3" type="ORF">PVAP13_2NG028603</name>
</gene>
<feature type="compositionally biased region" description="Basic and acidic residues" evidence="1">
    <location>
        <begin position="64"/>
        <end position="92"/>
    </location>
</feature>
<keyword evidence="2" id="KW-0812">Transmembrane</keyword>